<organism evidence="4 6">
    <name type="scientific">Brevibacillus composti</name>
    <dbReference type="NCBI Taxonomy" id="2796470"/>
    <lineage>
        <taxon>Bacteria</taxon>
        <taxon>Bacillati</taxon>
        <taxon>Bacillota</taxon>
        <taxon>Bacilli</taxon>
        <taxon>Bacillales</taxon>
        <taxon>Paenibacillaceae</taxon>
        <taxon>Brevibacillus</taxon>
    </lineage>
</organism>
<gene>
    <name evidence="4" type="ORF">JD108_04035</name>
    <name evidence="5" type="ORF">KDJ56_04035</name>
</gene>
<dbReference type="Gene3D" id="3.30.2090.10">
    <property type="entry name" value="Multidrug efflux transporter AcrB TolC docking domain, DN and DC subdomains"/>
    <property type="match status" value="2"/>
</dbReference>
<dbReference type="InterPro" id="IPR001036">
    <property type="entry name" value="Acrflvin-R"/>
</dbReference>
<dbReference type="PANTHER" id="PTHR32063">
    <property type="match status" value="1"/>
</dbReference>
<feature type="transmembrane region" description="Helical" evidence="3">
    <location>
        <begin position="945"/>
        <end position="965"/>
    </location>
</feature>
<sequence>MNKGSFASTWPVLAKLLALLCCLLALGAALRMEIRLFPDRVLPEYTIRLQAPGLSADRIDERVTRPVEEAIRASGLALKISTLSQNQTASLTVKTKVRLFGSDREKLEQIMREVSGTLPLDSWELSSSNLADDRVGTYMVYGSDIQTIADAANRDLSEKLSAIPGVARVEVDDASLRQEVELVFHPTMLRAHGLTPGDVLGQLQAKGAAEQVGTIGKGADRTNFRWGREWTSPQELASELISTGKGYVPLKTLADIRDLRGSRGETVHVYKGSPAVAVTVYAAGGSQLPQLRAEVINAVDEVKQAADGRYQIDLIHDVAWILSAALRDGSILVILLASLTAIAVGLRLRSVSAGTLSFLFLLLSTGALLGGMWLVGMPLTLVSLGPVLLFALLYAGAGVWLFLRLAEERDLSAQGCVRSVWALMRPILLGIVIVAAVFTGLLTTDFIKASDAALLTDALPIIPLGTAVMTLVYGWIVPVLAAAWIPEGFPAVVREKTRRGWAVRLAARWERSVGLGFVPYGVTLAASLFAIVFFHPFVLVDPYGKTDGQQKTLSLSMIQGSSIDQSMQAAQVAEERLRKLEEVRDLYTAASRESLTFYLHLEEKDNWTRSRMDLEKELDKALREVPHTDPFAMIVSEDQKTRLELTIKGPSLHTSKEIADQLVTLMKGLQWTDEDGREIITDERIGAGTTGTYIEMTPKPEMLARYQVTEAEIRRQLASYLGRQAAGSLAWNERAIPVTARFPDNWMEHPDQVKNILVRTPGGAVRLQDLAEWRLADEPPVFQREDGQYVIKVSSAVSQPDWIDGLAFSIPLQMEQKMPIPEGYRILTANELKKEQEQETKNTDKTGRFLAVSGAVLIVLAAALALQRRLRDSIIALAFVPVLAGGVMFGLLLLDRPLNVMGFYGMAATSALLVQQTLLFLDRLHLSAKAAETIMDGVKAASSRAVPALLIVLSSVILASLPFGLGWGSGDDVHGSFSATLLLGTILAGYAAIVLVPGVHTAAENRRLYSQPWTIPLIRKRLRNWWENEKVRRQDRRELKRSRFSRQTGDDSGERVHESASGRPGELSDEDFLPLPREVRDANL</sequence>
<evidence type="ECO:0000313" key="7">
    <source>
        <dbReference type="Proteomes" id="UP000677234"/>
    </source>
</evidence>
<dbReference type="Gene3D" id="3.30.70.1430">
    <property type="entry name" value="Multidrug efflux transporter AcrB pore domain"/>
    <property type="match status" value="2"/>
</dbReference>
<dbReference type="Proteomes" id="UP000595847">
    <property type="component" value="Chromosome"/>
</dbReference>
<evidence type="ECO:0000256" key="3">
    <source>
        <dbReference type="SAM" id="Phobius"/>
    </source>
</evidence>
<evidence type="ECO:0000256" key="2">
    <source>
        <dbReference type="SAM" id="MobiDB-lite"/>
    </source>
</evidence>
<feature type="transmembrane region" description="Helical" evidence="3">
    <location>
        <begin position="467"/>
        <end position="493"/>
    </location>
</feature>
<feature type="region of interest" description="Disordered" evidence="2">
    <location>
        <begin position="1037"/>
        <end position="1084"/>
    </location>
</feature>
<reference evidence="5" key="2">
    <citation type="submission" date="2021-04" db="EMBL/GenBank/DDBJ databases">
        <title>Brevibacillus composti FJAT-54423, complete genome.</title>
        <authorList>
            <person name="Tang R."/>
        </authorList>
    </citation>
    <scope>NUCLEOTIDE SEQUENCE</scope>
    <source>
        <strain evidence="5">FJAT-54424</strain>
    </source>
</reference>
<feature type="transmembrane region" description="Helical" evidence="3">
    <location>
        <begin position="873"/>
        <end position="894"/>
    </location>
</feature>
<evidence type="ECO:0000256" key="1">
    <source>
        <dbReference type="SAM" id="Coils"/>
    </source>
</evidence>
<protein>
    <submittedName>
        <fullName evidence="4">Efflux RND transporter permease subunit</fullName>
    </submittedName>
</protein>
<dbReference type="KEGG" id="bcop:JD108_04035"/>
<dbReference type="EMBL" id="CP073708">
    <property type="protein sequence ID" value="QUO42199.1"/>
    <property type="molecule type" value="Genomic_DNA"/>
</dbReference>
<dbReference type="AlphaFoldDB" id="A0A7T5EM66"/>
<keyword evidence="3" id="KW-0472">Membrane</keyword>
<dbReference type="GO" id="GO:0042910">
    <property type="term" value="F:xenobiotic transmembrane transporter activity"/>
    <property type="evidence" value="ECO:0007669"/>
    <property type="project" value="TreeGrafter"/>
</dbReference>
<feature type="transmembrane region" description="Helical" evidence="3">
    <location>
        <begin position="329"/>
        <end position="348"/>
    </location>
</feature>
<feature type="compositionally biased region" description="Basic and acidic residues" evidence="2">
    <location>
        <begin position="1048"/>
        <end position="1060"/>
    </location>
</feature>
<proteinExistence type="predicted"/>
<evidence type="ECO:0000313" key="4">
    <source>
        <dbReference type="EMBL" id="QQE75111.1"/>
    </source>
</evidence>
<dbReference type="SUPFAM" id="SSF82866">
    <property type="entry name" value="Multidrug efflux transporter AcrB transmembrane domain"/>
    <property type="match status" value="2"/>
</dbReference>
<dbReference type="GO" id="GO:0005886">
    <property type="term" value="C:plasma membrane"/>
    <property type="evidence" value="ECO:0007669"/>
    <property type="project" value="TreeGrafter"/>
</dbReference>
<dbReference type="Gene3D" id="3.30.70.1440">
    <property type="entry name" value="Multidrug efflux transporter AcrB pore domain"/>
    <property type="match status" value="1"/>
</dbReference>
<evidence type="ECO:0000313" key="6">
    <source>
        <dbReference type="Proteomes" id="UP000595847"/>
    </source>
</evidence>
<dbReference type="Pfam" id="PF00873">
    <property type="entry name" value="ACR_tran"/>
    <property type="match status" value="1"/>
</dbReference>
<keyword evidence="3" id="KW-1133">Transmembrane helix</keyword>
<evidence type="ECO:0000313" key="5">
    <source>
        <dbReference type="EMBL" id="QUO42199.1"/>
    </source>
</evidence>
<dbReference type="InterPro" id="IPR027463">
    <property type="entry name" value="AcrB_DN_DC_subdom"/>
</dbReference>
<name>A0A7T5EM66_9BACL</name>
<keyword evidence="7" id="KW-1185">Reference proteome</keyword>
<dbReference type="Gene3D" id="1.20.1640.10">
    <property type="entry name" value="Multidrug efflux transporter AcrB transmembrane domain"/>
    <property type="match status" value="2"/>
</dbReference>
<dbReference type="RefSeq" id="WP_198828641.1">
    <property type="nucleotide sequence ID" value="NZ_CP066308.1"/>
</dbReference>
<feature type="transmembrane region" description="Helical" evidence="3">
    <location>
        <begin position="900"/>
        <end position="921"/>
    </location>
</feature>
<dbReference type="EMBL" id="CP066308">
    <property type="protein sequence ID" value="QQE75111.1"/>
    <property type="molecule type" value="Genomic_DNA"/>
</dbReference>
<keyword evidence="3" id="KW-0812">Transmembrane</keyword>
<keyword evidence="1" id="KW-0175">Coiled coil</keyword>
<dbReference type="Gene3D" id="3.30.70.1320">
    <property type="entry name" value="Multidrug efflux transporter AcrB pore domain like"/>
    <property type="match status" value="1"/>
</dbReference>
<feature type="transmembrane region" description="Helical" evidence="3">
    <location>
        <begin position="355"/>
        <end position="375"/>
    </location>
</feature>
<feature type="coiled-coil region" evidence="1">
    <location>
        <begin position="563"/>
        <end position="624"/>
    </location>
</feature>
<feature type="transmembrane region" description="Helical" evidence="3">
    <location>
        <begin position="427"/>
        <end position="447"/>
    </location>
</feature>
<accession>A0A7T5EM66</accession>
<feature type="transmembrane region" description="Helical" evidence="3">
    <location>
        <begin position="849"/>
        <end position="866"/>
    </location>
</feature>
<feature type="transmembrane region" description="Helical" evidence="3">
    <location>
        <begin position="513"/>
        <end position="534"/>
    </location>
</feature>
<dbReference type="SUPFAM" id="SSF82714">
    <property type="entry name" value="Multidrug efflux transporter AcrB TolC docking domain, DN and DC subdomains"/>
    <property type="match status" value="2"/>
</dbReference>
<dbReference type="Proteomes" id="UP000677234">
    <property type="component" value="Chromosome"/>
</dbReference>
<feature type="transmembrane region" description="Helical" evidence="3">
    <location>
        <begin position="977"/>
        <end position="999"/>
    </location>
</feature>
<feature type="transmembrane region" description="Helical" evidence="3">
    <location>
        <begin position="387"/>
        <end position="406"/>
    </location>
</feature>
<reference evidence="4 6" key="1">
    <citation type="submission" date="2020-12" db="EMBL/GenBank/DDBJ databases">
        <title>strain FJAT-54423T represents a novel species of the genus Brevibacillus.</title>
        <authorList>
            <person name="Tang R."/>
        </authorList>
    </citation>
    <scope>NUCLEOTIDE SEQUENCE [LARGE SCALE GENOMIC DNA]</scope>
    <source>
        <strain evidence="4 6">FJAT-54423</strain>
    </source>
</reference>
<dbReference type="PANTHER" id="PTHR32063:SF0">
    <property type="entry name" value="SWARMING MOTILITY PROTEIN SWRC"/>
    <property type="match status" value="1"/>
</dbReference>